<sequence>MFRIPACGSASWTDAYDRGARIAQPRGAGIRMGGIRILMEGGMRHGVQQDGVLCVCGMPMLRWGRTGITDCTKTSSNRTAPGCRLADIADTYMCCSGDGHREGGPDSWGSCTAHRRRRAARQQHRPIAHCAHPMHERLDGVGCGQILEIRADLRARVVSAAFNLEWQSRGTTALQGHGVVFPHSRSSNISTELVQRLCARNGAGPHRESLHHFQFSVPEQRRGFPSASPASRVQCA</sequence>
<evidence type="ECO:0000313" key="1">
    <source>
        <dbReference type="EMBL" id="KAJ7704803.1"/>
    </source>
</evidence>
<evidence type="ECO:0000313" key="2">
    <source>
        <dbReference type="Proteomes" id="UP001221757"/>
    </source>
</evidence>
<comment type="caution">
    <text evidence="1">The sequence shown here is derived from an EMBL/GenBank/DDBJ whole genome shotgun (WGS) entry which is preliminary data.</text>
</comment>
<dbReference type="EMBL" id="JARKIE010000009">
    <property type="protein sequence ID" value="KAJ7704803.1"/>
    <property type="molecule type" value="Genomic_DNA"/>
</dbReference>
<accession>A0AAD7M7M3</accession>
<name>A0AAD7M7M3_MYCRO</name>
<protein>
    <submittedName>
        <fullName evidence="1">Uncharacterized protein</fullName>
    </submittedName>
</protein>
<reference evidence="1" key="1">
    <citation type="submission" date="2023-03" db="EMBL/GenBank/DDBJ databases">
        <title>Massive genome expansion in bonnet fungi (Mycena s.s.) driven by repeated elements and novel gene families across ecological guilds.</title>
        <authorList>
            <consortium name="Lawrence Berkeley National Laboratory"/>
            <person name="Harder C.B."/>
            <person name="Miyauchi S."/>
            <person name="Viragh M."/>
            <person name="Kuo A."/>
            <person name="Thoen E."/>
            <person name="Andreopoulos B."/>
            <person name="Lu D."/>
            <person name="Skrede I."/>
            <person name="Drula E."/>
            <person name="Henrissat B."/>
            <person name="Morin E."/>
            <person name="Kohler A."/>
            <person name="Barry K."/>
            <person name="LaButti K."/>
            <person name="Morin E."/>
            <person name="Salamov A."/>
            <person name="Lipzen A."/>
            <person name="Mereny Z."/>
            <person name="Hegedus B."/>
            <person name="Baldrian P."/>
            <person name="Stursova M."/>
            <person name="Weitz H."/>
            <person name="Taylor A."/>
            <person name="Grigoriev I.V."/>
            <person name="Nagy L.G."/>
            <person name="Martin F."/>
            <person name="Kauserud H."/>
        </authorList>
    </citation>
    <scope>NUCLEOTIDE SEQUENCE</scope>
    <source>
        <strain evidence="1">CBHHK067</strain>
    </source>
</reference>
<keyword evidence="2" id="KW-1185">Reference proteome</keyword>
<dbReference type="Proteomes" id="UP001221757">
    <property type="component" value="Unassembled WGS sequence"/>
</dbReference>
<gene>
    <name evidence="1" type="ORF">B0H17DRAFT_695348</name>
</gene>
<proteinExistence type="predicted"/>
<dbReference type="AlphaFoldDB" id="A0AAD7M7M3"/>
<organism evidence="1 2">
    <name type="scientific">Mycena rosella</name>
    <name type="common">Pink bonnet</name>
    <name type="synonym">Agaricus rosellus</name>
    <dbReference type="NCBI Taxonomy" id="1033263"/>
    <lineage>
        <taxon>Eukaryota</taxon>
        <taxon>Fungi</taxon>
        <taxon>Dikarya</taxon>
        <taxon>Basidiomycota</taxon>
        <taxon>Agaricomycotina</taxon>
        <taxon>Agaricomycetes</taxon>
        <taxon>Agaricomycetidae</taxon>
        <taxon>Agaricales</taxon>
        <taxon>Marasmiineae</taxon>
        <taxon>Mycenaceae</taxon>
        <taxon>Mycena</taxon>
    </lineage>
</organism>